<dbReference type="AlphaFoldDB" id="A0A9D5DJW2"/>
<evidence type="ECO:0000256" key="1">
    <source>
        <dbReference type="SAM" id="MobiDB-lite"/>
    </source>
</evidence>
<feature type="compositionally biased region" description="Basic and acidic residues" evidence="1">
    <location>
        <begin position="82"/>
        <end position="95"/>
    </location>
</feature>
<organism evidence="2">
    <name type="scientific">Cryptosporidium canis</name>
    <dbReference type="NCBI Taxonomy" id="195482"/>
    <lineage>
        <taxon>Eukaryota</taxon>
        <taxon>Sar</taxon>
        <taxon>Alveolata</taxon>
        <taxon>Apicomplexa</taxon>
        <taxon>Conoidasida</taxon>
        <taxon>Coccidia</taxon>
        <taxon>Eucoccidiorida</taxon>
        <taxon>Eimeriorina</taxon>
        <taxon>Cryptosporidiidae</taxon>
        <taxon>Cryptosporidium</taxon>
    </lineage>
</organism>
<reference evidence="2" key="1">
    <citation type="submission" date="2022-10" db="EMBL/GenBank/DDBJ databases">
        <title>Adaptive evolution leads to modifications in subtelomeric GC content in a zoonotic Cryptosporidium species.</title>
        <authorList>
            <person name="Li J."/>
            <person name="Feng Y."/>
            <person name="Xiao L."/>
        </authorList>
    </citation>
    <scope>NUCLEOTIDE SEQUENCE</scope>
    <source>
        <strain evidence="2">33844</strain>
    </source>
</reference>
<sequence length="272" mass="29747">MLDQSEERKPATVPKSHIQIPIEAGPLVSIDIPKGQLLVHHLRRSAEEDIADQVNALQQVLGVVHGVGVPPIDEDPAVGPQSRDKDRGDGAGHGNEHLIDREELHCDSSQDSILSPGQLVVVPDKDAREDLLLKRRVEEHHKQEVSQVVLFVKPGCKCQVDCRLGVLVHLSVPLHPEDIQVCQGLHSKVRLVGLKLVLGISGSPRRGLQSLQGVEATLVGLLHPDWTEARVNRVKKLPDLVHSREFGSLVKVILGQNPEGAAQGPRGRKTDW</sequence>
<name>A0A9D5DJW2_9CRYT</name>
<gene>
    <name evidence="2" type="ORF">OJ253_2762</name>
</gene>
<evidence type="ECO:0000313" key="2">
    <source>
        <dbReference type="EMBL" id="KAJ1606407.1"/>
    </source>
</evidence>
<proteinExistence type="predicted"/>
<dbReference type="OrthoDB" id="10375865at2759"/>
<dbReference type="EMBL" id="JAPCXC010000078">
    <property type="protein sequence ID" value="KAJ1606407.1"/>
    <property type="molecule type" value="Genomic_DNA"/>
</dbReference>
<dbReference type="Proteomes" id="UP001067231">
    <property type="component" value="Unassembled WGS sequence"/>
</dbReference>
<feature type="region of interest" description="Disordered" evidence="1">
    <location>
        <begin position="71"/>
        <end position="95"/>
    </location>
</feature>
<comment type="caution">
    <text evidence="2">The sequence shown here is derived from an EMBL/GenBank/DDBJ whole genome shotgun (WGS) entry which is preliminary data.</text>
</comment>
<accession>A0A9D5DJW2</accession>
<protein>
    <submittedName>
        <fullName evidence="2">Uncharacterized protein</fullName>
    </submittedName>
</protein>